<protein>
    <submittedName>
        <fullName evidence="6">Sensor histidine kinase</fullName>
    </submittedName>
</protein>
<feature type="domain" description="Signal transduction histidine kinase subgroup 3 dimerisation and phosphoacceptor" evidence="5">
    <location>
        <begin position="191"/>
        <end position="252"/>
    </location>
</feature>
<evidence type="ECO:0000256" key="1">
    <source>
        <dbReference type="ARBA" id="ARBA00022679"/>
    </source>
</evidence>
<dbReference type="Gene3D" id="1.20.5.1930">
    <property type="match status" value="1"/>
</dbReference>
<keyword evidence="3" id="KW-0902">Two-component regulatory system</keyword>
<dbReference type="RefSeq" id="WP_369206766.1">
    <property type="nucleotide sequence ID" value="NZ_JBFNXQ010000035.1"/>
</dbReference>
<dbReference type="PANTHER" id="PTHR24421:SF63">
    <property type="entry name" value="SENSOR HISTIDINE KINASE DESK"/>
    <property type="match status" value="1"/>
</dbReference>
<keyword evidence="1" id="KW-0808">Transferase</keyword>
<evidence type="ECO:0000256" key="3">
    <source>
        <dbReference type="ARBA" id="ARBA00023012"/>
    </source>
</evidence>
<dbReference type="InterPro" id="IPR011712">
    <property type="entry name" value="Sig_transdc_His_kin_sub3_dim/P"/>
</dbReference>
<feature type="transmembrane region" description="Helical" evidence="4">
    <location>
        <begin position="124"/>
        <end position="141"/>
    </location>
</feature>
<proteinExistence type="predicted"/>
<name>A0ABV3XF32_9ACTN</name>
<sequence length="389" mass="39536">MSRNRPRRSPISPRLVVLGTLLASYAWALVVPLRLTRPPSALLTAVYLVGLALFGGALALVLRASVSPGQSPRTRIRLVGLLVAVSLGLWPPSFAWAEAGSEPWAWVAGFVIGASALAVPQAGVLVAVGLGVLVVIGAAVFDGDVAANLGIALGSGVVVWLTGLVLVWLLGLLWAAEAGRAAEAGLVVAQERLRLSRELHDVLGSRLGIIALKAELAAALAATDPARSAAESDEIRAIAAATLAEARRAVHGETVADLPTQIASAELVLGSAGIQTIVDIDATQVPASASRLLAAVVREAVTNILRHSDARTVSIAFRRTAPRPTLVIVNDGVGGTRSGTAADAPSSGTGLASLAARCAAAGARLVSGPAGDGRFEVRVELAPSDPGPP</sequence>
<feature type="transmembrane region" description="Helical" evidence="4">
    <location>
        <begin position="44"/>
        <end position="66"/>
    </location>
</feature>
<keyword evidence="4" id="KW-1133">Transmembrane helix</keyword>
<evidence type="ECO:0000313" key="7">
    <source>
        <dbReference type="Proteomes" id="UP001560045"/>
    </source>
</evidence>
<dbReference type="Proteomes" id="UP001560045">
    <property type="component" value="Unassembled WGS sequence"/>
</dbReference>
<evidence type="ECO:0000259" key="5">
    <source>
        <dbReference type="Pfam" id="PF07730"/>
    </source>
</evidence>
<gene>
    <name evidence="6" type="ORF">ABQ292_12515</name>
</gene>
<dbReference type="Pfam" id="PF07730">
    <property type="entry name" value="HisKA_3"/>
    <property type="match status" value="1"/>
</dbReference>
<accession>A0ABV3XF32</accession>
<evidence type="ECO:0000256" key="4">
    <source>
        <dbReference type="SAM" id="Phobius"/>
    </source>
</evidence>
<dbReference type="InterPro" id="IPR050482">
    <property type="entry name" value="Sensor_HK_TwoCompSys"/>
</dbReference>
<comment type="caution">
    <text evidence="6">The sequence shown here is derived from an EMBL/GenBank/DDBJ whole genome shotgun (WGS) entry which is preliminary data.</text>
</comment>
<dbReference type="EMBL" id="JBFNXQ010000035">
    <property type="protein sequence ID" value="MEX5719184.1"/>
    <property type="molecule type" value="Genomic_DNA"/>
</dbReference>
<reference evidence="6 7" key="1">
    <citation type="submission" date="2024-06" db="EMBL/GenBank/DDBJ databases">
        <title>Draft genome sequence of Geodermatophilus badlandi, a novel member of the Geodermatophilaceae isolated from badland sedimentary rocks in the Red desert, Wyoming, USA.</title>
        <authorList>
            <person name="Ben Tekaya S."/>
            <person name="Nouioui I."/>
            <person name="Flores G.M."/>
            <person name="Shaal M.N."/>
            <person name="Bredoire F."/>
            <person name="Basile F."/>
            <person name="Van Diepen L."/>
            <person name="Ward N.L."/>
        </authorList>
    </citation>
    <scope>NUCLEOTIDE SEQUENCE [LARGE SCALE GENOMIC DNA]</scope>
    <source>
        <strain evidence="6 7">WL48A</strain>
    </source>
</reference>
<keyword evidence="4" id="KW-0812">Transmembrane</keyword>
<dbReference type="InterPro" id="IPR036890">
    <property type="entry name" value="HATPase_C_sf"/>
</dbReference>
<evidence type="ECO:0000313" key="6">
    <source>
        <dbReference type="EMBL" id="MEX5719184.1"/>
    </source>
</evidence>
<dbReference type="PANTHER" id="PTHR24421">
    <property type="entry name" value="NITRATE/NITRITE SENSOR PROTEIN NARX-RELATED"/>
    <property type="match status" value="1"/>
</dbReference>
<dbReference type="Gene3D" id="3.30.565.10">
    <property type="entry name" value="Histidine kinase-like ATPase, C-terminal domain"/>
    <property type="match status" value="1"/>
</dbReference>
<feature type="transmembrane region" description="Helical" evidence="4">
    <location>
        <begin position="78"/>
        <end position="97"/>
    </location>
</feature>
<evidence type="ECO:0000256" key="2">
    <source>
        <dbReference type="ARBA" id="ARBA00022777"/>
    </source>
</evidence>
<organism evidence="6 7">
    <name type="scientific">Geodermatophilus maliterrae</name>
    <dbReference type="NCBI Taxonomy" id="3162531"/>
    <lineage>
        <taxon>Bacteria</taxon>
        <taxon>Bacillati</taxon>
        <taxon>Actinomycetota</taxon>
        <taxon>Actinomycetes</taxon>
        <taxon>Geodermatophilales</taxon>
        <taxon>Geodermatophilaceae</taxon>
        <taxon>Geodermatophilus</taxon>
    </lineage>
</organism>
<dbReference type="SUPFAM" id="SSF55874">
    <property type="entry name" value="ATPase domain of HSP90 chaperone/DNA topoisomerase II/histidine kinase"/>
    <property type="match status" value="1"/>
</dbReference>
<keyword evidence="4" id="KW-0472">Membrane</keyword>
<feature type="transmembrane region" description="Helical" evidence="4">
    <location>
        <begin position="147"/>
        <end position="170"/>
    </location>
</feature>
<keyword evidence="2 6" id="KW-0418">Kinase</keyword>
<dbReference type="GO" id="GO:0016301">
    <property type="term" value="F:kinase activity"/>
    <property type="evidence" value="ECO:0007669"/>
    <property type="project" value="UniProtKB-KW"/>
</dbReference>
<keyword evidence="7" id="KW-1185">Reference proteome</keyword>